<proteinExistence type="predicted"/>
<dbReference type="GeneID" id="5142563"/>
<dbReference type="KEGG" id="vg:5142563"/>
<reference evidence="2" key="2">
    <citation type="journal article" date="2006" name="J. Gen. Plant Pathol.">
        <title>Sequence analysis of the genome of OP2, a lytic bacteriophage of Xanthomonas oryzae pv. oryzae..</title>
        <authorList>
            <person name="Inoue Y."/>
            <person name="Matsuura T."/>
            <person name="Ohara T."/>
            <person name="Azegami K."/>
        </authorList>
    </citation>
    <scope>NUCLEOTIDE SEQUENCE [LARGE SCALE GENOMIC DNA]</scope>
</reference>
<dbReference type="EMBL" id="AP008986">
    <property type="protein sequence ID" value="BAE72820.1"/>
    <property type="molecule type" value="Genomic_DNA"/>
</dbReference>
<dbReference type="Proteomes" id="UP000001238">
    <property type="component" value="Segment"/>
</dbReference>
<keyword evidence="2" id="KW-1185">Reference proteome</keyword>
<sequence length="93" mass="10234">MIKVLDICVTRWEPTPTPTRTAAMDDYDDTEETSPDDVIAVLVEVLSDLELSTTLLVQAFDNDEPELFTAALGEVREALRVSGQLLEPARTAV</sequence>
<evidence type="ECO:0000313" key="1">
    <source>
        <dbReference type="EMBL" id="BAE72820.1"/>
    </source>
</evidence>
<reference evidence="1 2" key="1">
    <citation type="journal article" date="2006" name="J. Gen. Plant Pathol.">
        <title>Sequence analysis of the genome of OP2, a lytic bacteriophage of Xanthomonas oryzae pv. oryzae.</title>
        <authorList>
            <person name="Inoue Y."/>
            <person name="Matsuura T."/>
            <person name="Ohara T."/>
            <person name="Azegami K."/>
        </authorList>
    </citation>
    <scope>NUCLEOTIDE SEQUENCE [LARGE SCALE GENOMIC DNA]</scope>
</reference>
<organism evidence="1 2">
    <name type="scientific">Xanthomonas phage OP2</name>
    <dbReference type="NCBI Taxonomy" id="331627"/>
    <lineage>
        <taxon>Viruses</taxon>
        <taxon>Duplodnaviria</taxon>
        <taxon>Heunggongvirae</taxon>
        <taxon>Uroviricota</taxon>
        <taxon>Caudoviricetes</taxon>
        <taxon>Kantovirinae</taxon>
        <taxon>Tsukubavirus</taxon>
        <taxon>Tsukubavirus OP2</taxon>
    </lineage>
</organism>
<evidence type="ECO:0000313" key="2">
    <source>
        <dbReference type="Proteomes" id="UP000001238"/>
    </source>
</evidence>
<dbReference type="RefSeq" id="YP_453673.1">
    <property type="nucleotide sequence ID" value="NC_007710.1"/>
</dbReference>
<accession>Q2NP76</accession>
<name>Q2NP76_9CAUD</name>
<protein>
    <submittedName>
        <fullName evidence="1">Uncharacterized protein</fullName>
    </submittedName>
</protein>